<gene>
    <name evidence="8" type="ORF">AS156_10770</name>
</gene>
<comment type="function">
    <text evidence="6">Involved in beta-(1--&gt;2)glucan export. Transmembrane domains (TMD) form a pore in the inner membrane and the ATP-binding domain (NBD) is responsible for energy generation.</text>
</comment>
<dbReference type="GO" id="GO:0005524">
    <property type="term" value="F:ATP binding"/>
    <property type="evidence" value="ECO:0007669"/>
    <property type="project" value="UniProtKB-KW"/>
</dbReference>
<evidence type="ECO:0000256" key="1">
    <source>
        <dbReference type="ARBA" id="ARBA00004417"/>
    </source>
</evidence>
<dbReference type="FunFam" id="3.40.50.300:FF:000016">
    <property type="entry name" value="Oligopeptide ABC transporter ATP-binding component"/>
    <property type="match status" value="1"/>
</dbReference>
<dbReference type="SUPFAM" id="SSF52540">
    <property type="entry name" value="P-loop containing nucleoside triphosphate hydrolases"/>
    <property type="match status" value="1"/>
</dbReference>
<evidence type="ECO:0000256" key="5">
    <source>
        <dbReference type="ARBA" id="ARBA00022840"/>
    </source>
</evidence>
<evidence type="ECO:0000256" key="2">
    <source>
        <dbReference type="ARBA" id="ARBA00005417"/>
    </source>
</evidence>
<reference evidence="8 9" key="1">
    <citation type="submission" date="2015-11" db="EMBL/GenBank/DDBJ databases">
        <title>Draft Genome Sequence of the Strain BR 10303 (Bradyrhizobium sp.) isolated from nodules of Centrolobium paraense.</title>
        <authorList>
            <person name="Zelli J.E."/>
            <person name="Simoes-Araujo J.L."/>
            <person name="Barauna A.C."/>
            <person name="Silva K."/>
        </authorList>
    </citation>
    <scope>NUCLEOTIDE SEQUENCE [LARGE SCALE GENOMIC DNA]</scope>
    <source>
        <strain evidence="8 9">BR 10303</strain>
    </source>
</reference>
<comment type="similarity">
    <text evidence="2">Belongs to the ABC transporter superfamily.</text>
</comment>
<dbReference type="PANTHER" id="PTHR43776">
    <property type="entry name" value="TRANSPORT ATP-BINDING PROTEIN"/>
    <property type="match status" value="1"/>
</dbReference>
<dbReference type="GO" id="GO:0005886">
    <property type="term" value="C:plasma membrane"/>
    <property type="evidence" value="ECO:0007669"/>
    <property type="project" value="UniProtKB-SubCell"/>
</dbReference>
<protein>
    <submittedName>
        <fullName evidence="8">Peptide ABC transporter ATP-binding protein</fullName>
    </submittedName>
</protein>
<dbReference type="Pfam" id="PF08352">
    <property type="entry name" value="oligo_HPY"/>
    <property type="match status" value="1"/>
</dbReference>
<dbReference type="InterPro" id="IPR017871">
    <property type="entry name" value="ABC_transporter-like_CS"/>
</dbReference>
<comment type="subcellular location">
    <subcellularLocation>
        <location evidence="1">Cell inner membrane</location>
        <topology evidence="1">Peripheral membrane protein</topology>
    </subcellularLocation>
</comment>
<feature type="domain" description="ABC transporter" evidence="7">
    <location>
        <begin position="27"/>
        <end position="266"/>
    </location>
</feature>
<keyword evidence="3" id="KW-0813">Transport</keyword>
<dbReference type="CDD" id="cd03257">
    <property type="entry name" value="ABC_NikE_OppD_transporters"/>
    <property type="match status" value="1"/>
</dbReference>
<comment type="caution">
    <text evidence="8">The sequence shown here is derived from an EMBL/GenBank/DDBJ whole genome shotgun (WGS) entry which is preliminary data.</text>
</comment>
<dbReference type="GO" id="GO:0015833">
    <property type="term" value="P:peptide transport"/>
    <property type="evidence" value="ECO:0007669"/>
    <property type="project" value="InterPro"/>
</dbReference>
<dbReference type="PROSITE" id="PS50893">
    <property type="entry name" value="ABC_TRANSPORTER_2"/>
    <property type="match status" value="1"/>
</dbReference>
<keyword evidence="5 8" id="KW-0067">ATP-binding</keyword>
<evidence type="ECO:0000259" key="7">
    <source>
        <dbReference type="PROSITE" id="PS50893"/>
    </source>
</evidence>
<dbReference type="NCBIfam" id="TIGR01727">
    <property type="entry name" value="oligo_HPY"/>
    <property type="match status" value="1"/>
</dbReference>
<dbReference type="PROSITE" id="PS00211">
    <property type="entry name" value="ABC_TRANSPORTER_1"/>
    <property type="match status" value="1"/>
</dbReference>
<dbReference type="InterPro" id="IPR003439">
    <property type="entry name" value="ABC_transporter-like_ATP-bd"/>
</dbReference>
<dbReference type="EMBL" id="LNCU01000084">
    <property type="protein sequence ID" value="KWV52207.1"/>
    <property type="molecule type" value="Genomic_DNA"/>
</dbReference>
<keyword evidence="9" id="KW-1185">Reference proteome</keyword>
<dbReference type="SMART" id="SM00382">
    <property type="entry name" value="AAA"/>
    <property type="match status" value="1"/>
</dbReference>
<organism evidence="8 9">
    <name type="scientific">Bradyrhizobium macuxiense</name>
    <dbReference type="NCBI Taxonomy" id="1755647"/>
    <lineage>
        <taxon>Bacteria</taxon>
        <taxon>Pseudomonadati</taxon>
        <taxon>Pseudomonadota</taxon>
        <taxon>Alphaproteobacteria</taxon>
        <taxon>Hyphomicrobiales</taxon>
        <taxon>Nitrobacteraceae</taxon>
        <taxon>Bradyrhizobium</taxon>
    </lineage>
</organism>
<dbReference type="InterPro" id="IPR013563">
    <property type="entry name" value="Oligopep_ABC_C"/>
</dbReference>
<dbReference type="InterPro" id="IPR050319">
    <property type="entry name" value="ABC_transp_ATP-bind"/>
</dbReference>
<dbReference type="GO" id="GO:0055085">
    <property type="term" value="P:transmembrane transport"/>
    <property type="evidence" value="ECO:0007669"/>
    <property type="project" value="UniProtKB-ARBA"/>
</dbReference>
<name>A0A125Q7V6_9BRAD</name>
<evidence type="ECO:0000313" key="8">
    <source>
        <dbReference type="EMBL" id="KWV52207.1"/>
    </source>
</evidence>
<dbReference type="InterPro" id="IPR027417">
    <property type="entry name" value="P-loop_NTPase"/>
</dbReference>
<evidence type="ECO:0000256" key="6">
    <source>
        <dbReference type="ARBA" id="ARBA00024722"/>
    </source>
</evidence>
<dbReference type="OrthoDB" id="9815712at2"/>
<dbReference type="PANTHER" id="PTHR43776:SF7">
    <property type="entry name" value="D,D-DIPEPTIDE TRANSPORT ATP-BINDING PROTEIN DDPF-RELATED"/>
    <property type="match status" value="1"/>
</dbReference>
<sequence length="344" mass="37184">MTVLDQPAPAHETPLLDVKDLAQRYTLPRENLFKPAAHVRALNGVSAQVTAGKSLGVVGESGSGKSTFARLVMALERPTSGSVSLLGRDLNQMPPDELRRARRDFQMVFQDPYGSLDPRQTIARIVAEPLTALGRMDRAALRERVATVLRQVGLRDADMDKFPHEFSGGQRQRIAIARALITQPKLIVADEPVSALDVSVQAQVLNLMQDLQDEFGLSYILISHDLAVVDLLCDEIAVMYLGRIVEQGSPQDLFAHGAHPYTRALLEAVPRARAGGVRRRRGAQPIASQSTGSAGCPYASRCVLADQHCRDTAPALRPVGQAHLAACHYAEAVMALPPAVAESG</sequence>
<accession>A0A125Q7V6</accession>
<dbReference type="Gene3D" id="3.40.50.300">
    <property type="entry name" value="P-loop containing nucleotide triphosphate hydrolases"/>
    <property type="match status" value="1"/>
</dbReference>
<dbReference type="AlphaFoldDB" id="A0A125Q7V6"/>
<evidence type="ECO:0000313" key="9">
    <source>
        <dbReference type="Proteomes" id="UP000057737"/>
    </source>
</evidence>
<evidence type="ECO:0000256" key="3">
    <source>
        <dbReference type="ARBA" id="ARBA00022448"/>
    </source>
</evidence>
<keyword evidence="4" id="KW-0547">Nucleotide-binding</keyword>
<dbReference type="GO" id="GO:0016887">
    <property type="term" value="F:ATP hydrolysis activity"/>
    <property type="evidence" value="ECO:0007669"/>
    <property type="project" value="InterPro"/>
</dbReference>
<evidence type="ECO:0000256" key="4">
    <source>
        <dbReference type="ARBA" id="ARBA00022741"/>
    </source>
</evidence>
<dbReference type="RefSeq" id="WP_066509912.1">
    <property type="nucleotide sequence ID" value="NZ_LNCU01000084.1"/>
</dbReference>
<dbReference type="Pfam" id="PF00005">
    <property type="entry name" value="ABC_tran"/>
    <property type="match status" value="1"/>
</dbReference>
<dbReference type="InterPro" id="IPR003593">
    <property type="entry name" value="AAA+_ATPase"/>
</dbReference>
<dbReference type="Proteomes" id="UP000057737">
    <property type="component" value="Unassembled WGS sequence"/>
</dbReference>
<proteinExistence type="inferred from homology"/>